<accession>A0A1G2SFH2</accession>
<name>A0A1G2SFH2_9BACT</name>
<organism evidence="1 2">
    <name type="scientific">Candidatus Yonathbacteria bacterium RIFCSPLOWO2_01_FULL_47_33b</name>
    <dbReference type="NCBI Taxonomy" id="1802727"/>
    <lineage>
        <taxon>Bacteria</taxon>
        <taxon>Candidatus Yonathiibacteriota</taxon>
    </lineage>
</organism>
<dbReference type="STRING" id="1802727.A2937_00310"/>
<proteinExistence type="predicted"/>
<dbReference type="AlphaFoldDB" id="A0A1G2SFH2"/>
<evidence type="ECO:0000313" key="2">
    <source>
        <dbReference type="Proteomes" id="UP000177987"/>
    </source>
</evidence>
<gene>
    <name evidence="1" type="ORF">A2937_00310</name>
</gene>
<evidence type="ECO:0000313" key="1">
    <source>
        <dbReference type="EMBL" id="OHA83538.1"/>
    </source>
</evidence>
<reference evidence="1 2" key="1">
    <citation type="journal article" date="2016" name="Nat. Commun.">
        <title>Thousands of microbial genomes shed light on interconnected biogeochemical processes in an aquifer system.</title>
        <authorList>
            <person name="Anantharaman K."/>
            <person name="Brown C.T."/>
            <person name="Hug L.A."/>
            <person name="Sharon I."/>
            <person name="Castelle C.J."/>
            <person name="Probst A.J."/>
            <person name="Thomas B.C."/>
            <person name="Singh A."/>
            <person name="Wilkins M.J."/>
            <person name="Karaoz U."/>
            <person name="Brodie E.L."/>
            <person name="Williams K.H."/>
            <person name="Hubbard S.S."/>
            <person name="Banfield J.F."/>
        </authorList>
    </citation>
    <scope>NUCLEOTIDE SEQUENCE [LARGE SCALE GENOMIC DNA]</scope>
</reference>
<dbReference type="Proteomes" id="UP000177987">
    <property type="component" value="Unassembled WGS sequence"/>
</dbReference>
<dbReference type="EMBL" id="MHUW01000016">
    <property type="protein sequence ID" value="OHA83538.1"/>
    <property type="molecule type" value="Genomic_DNA"/>
</dbReference>
<sequence>MSDNLHRNIDWDKLNKVLAKEGTIKEELSGELFNLADGISPAYRKNLTTREIQLGFFIAGSTTKETIEDEAVGNIKLTYLESLQKSNIIEFVKPKTTRGDESGNNDIFFHSAEIVFYPNKLMGFLKKDLSSFGQKVDQLAYSEHGIGFLSLNGQKVQIGSDKNINFKLLETLCPFGEEKAMETVFRATTTSRSKHINSNLSPLEKQGVLRMRIKELQDILKKEGVRVTLGFNHKAGTVYLKEKEEGVEGK</sequence>
<protein>
    <submittedName>
        <fullName evidence="1">Uncharacterized protein</fullName>
    </submittedName>
</protein>
<comment type="caution">
    <text evidence="1">The sequence shown here is derived from an EMBL/GenBank/DDBJ whole genome shotgun (WGS) entry which is preliminary data.</text>
</comment>